<evidence type="ECO:0000256" key="3">
    <source>
        <dbReference type="ARBA" id="ARBA00022679"/>
    </source>
</evidence>
<evidence type="ECO:0000313" key="5">
    <source>
        <dbReference type="Proteomes" id="UP000316360"/>
    </source>
</evidence>
<sequence>MMSQSNNRRVTLKVLQDADIEAIHFAVLKLLSRTGCIVNEPESLKLLKDAGCLVTNNNRVRIPAWLVEEAVRLAPKTITLYDRLGNPRLYLEGSNHYYGCGSDMRNTIDLETGQRRPNLFKDVKELIKLQDCLPNIDLVYSMGIMSDYPSKIANVLAFKTMIENTTKPMKPEPLTREHLEKMWEMAVVVAGDEETLKQKPFFLSTSSAVCPLRHERDALEKLLFAVEKGLPWQYSATSFGGATGPATGAGSIAQQLADCLVGLVISQLKKKGSPIIIGPSVTSMDMRTMIGTAGSPERNLWMVAVGDVESFYGIPSYGAVSTDSLFNDRQAAVEGTLSLLLRTLSSAPNLIFDVGTLETYSTASFEHLLISDEIISMVKNIAQGLTVDTETLALDAIDRVGPGGHFLTDEHTLKHHREFYRPRLMTRKSYENWVEEGKKSLSERLRNQVRESLSAHSPPPVSEKVRVELNRIFDDFKKFHSQGQL</sequence>
<evidence type="ECO:0000256" key="2">
    <source>
        <dbReference type="ARBA" id="ARBA00022603"/>
    </source>
</evidence>
<dbReference type="GO" id="GO:0015948">
    <property type="term" value="P:methanogenesis"/>
    <property type="evidence" value="ECO:0007669"/>
    <property type="project" value="InterPro"/>
</dbReference>
<dbReference type="GO" id="GO:0008168">
    <property type="term" value="F:methyltransferase activity"/>
    <property type="evidence" value="ECO:0007669"/>
    <property type="project" value="UniProtKB-KW"/>
</dbReference>
<dbReference type="Proteomes" id="UP000316360">
    <property type="component" value="Unassembled WGS sequence"/>
</dbReference>
<name>A0A523RNN4_UNCAE</name>
<proteinExistence type="inferred from homology"/>
<accession>A0A523RNN4</accession>
<protein>
    <submittedName>
        <fullName evidence="4">Trimethylamine methyltransferase</fullName>
    </submittedName>
</protein>
<gene>
    <name evidence="4" type="ORF">E3J84_07470</name>
</gene>
<evidence type="ECO:0000256" key="1">
    <source>
        <dbReference type="ARBA" id="ARBA00007137"/>
    </source>
</evidence>
<keyword evidence="3 4" id="KW-0808">Transferase</keyword>
<comment type="caution">
    <text evidence="4">The sequence shown here is derived from an EMBL/GenBank/DDBJ whole genome shotgun (WGS) entry which is preliminary data.</text>
</comment>
<keyword evidence="2 4" id="KW-0489">Methyltransferase</keyword>
<evidence type="ECO:0000313" key="4">
    <source>
        <dbReference type="EMBL" id="TET07383.1"/>
    </source>
</evidence>
<dbReference type="Pfam" id="PF06253">
    <property type="entry name" value="MTTB"/>
    <property type="match status" value="1"/>
</dbReference>
<dbReference type="AlphaFoldDB" id="A0A523RNN4"/>
<dbReference type="EMBL" id="SOKJ01000426">
    <property type="protein sequence ID" value="TET07383.1"/>
    <property type="molecule type" value="Genomic_DNA"/>
</dbReference>
<comment type="similarity">
    <text evidence="1">Belongs to the trimethylamine methyltransferase family.</text>
</comment>
<dbReference type="InterPro" id="IPR038601">
    <property type="entry name" value="MttB-like_sf"/>
</dbReference>
<organism evidence="4 5">
    <name type="scientific">Aerophobetes bacterium</name>
    <dbReference type="NCBI Taxonomy" id="2030807"/>
    <lineage>
        <taxon>Bacteria</taxon>
        <taxon>Candidatus Aerophobota</taxon>
    </lineage>
</organism>
<dbReference type="GO" id="GO:0032259">
    <property type="term" value="P:methylation"/>
    <property type="evidence" value="ECO:0007669"/>
    <property type="project" value="UniProtKB-KW"/>
</dbReference>
<dbReference type="InterPro" id="IPR010426">
    <property type="entry name" value="MTTB_MeTrfase"/>
</dbReference>
<dbReference type="Gene3D" id="3.20.20.480">
    <property type="entry name" value="Trimethylamine methyltransferase-like"/>
    <property type="match status" value="1"/>
</dbReference>
<reference evidence="4 5" key="1">
    <citation type="submission" date="2019-03" db="EMBL/GenBank/DDBJ databases">
        <title>Metabolic potential of uncultured bacteria and archaea associated with petroleum seepage in deep-sea sediments.</title>
        <authorList>
            <person name="Dong X."/>
            <person name="Hubert C."/>
        </authorList>
    </citation>
    <scope>NUCLEOTIDE SEQUENCE [LARGE SCALE GENOMIC DNA]</scope>
    <source>
        <strain evidence="4">E44_bin7</strain>
    </source>
</reference>